<sequence>MELVREFAEPFAGEVVMELVRVPPDDREGFLAWLRDAAGVRGDLEPEVWVELAGYLGVLAGWHGEVVVSAVEVVAGYARVVDLVADGLLALLGAPEQLAVLRREPVVLAGLVREVLRGDGEAAGNLGVAGVVAEQAVRAVLRVPVHLGCDDEELRWRARSGIRELRSVPVVFTATG</sequence>
<dbReference type="Gene3D" id="1.10.630.10">
    <property type="entry name" value="Cytochrome P450"/>
    <property type="match status" value="1"/>
</dbReference>
<dbReference type="PANTHER" id="PTHR46696">
    <property type="entry name" value="P450, PUTATIVE (EUROFUNG)-RELATED"/>
    <property type="match status" value="1"/>
</dbReference>
<keyword evidence="3" id="KW-1185">Reference proteome</keyword>
<protein>
    <submittedName>
        <fullName evidence="2">Uncharacterized protein</fullName>
    </submittedName>
</protein>
<dbReference type="PANTHER" id="PTHR46696:SF1">
    <property type="entry name" value="CYTOCHROME P450 YJIB-RELATED"/>
    <property type="match status" value="1"/>
</dbReference>
<name>A0ABS5AAS7_9PSEU</name>
<dbReference type="EMBL" id="JAGIOO010000001">
    <property type="protein sequence ID" value="MBP2472825.1"/>
    <property type="molecule type" value="Genomic_DNA"/>
</dbReference>
<evidence type="ECO:0000313" key="2">
    <source>
        <dbReference type="EMBL" id="MBP2472825.1"/>
    </source>
</evidence>
<proteinExistence type="inferred from homology"/>
<gene>
    <name evidence="2" type="ORF">JOF53_001697</name>
</gene>
<evidence type="ECO:0000256" key="1">
    <source>
        <dbReference type="ARBA" id="ARBA00010617"/>
    </source>
</evidence>
<evidence type="ECO:0000313" key="3">
    <source>
        <dbReference type="Proteomes" id="UP001519363"/>
    </source>
</evidence>
<comment type="similarity">
    <text evidence="1">Belongs to the cytochrome P450 family.</text>
</comment>
<comment type="caution">
    <text evidence="2">The sequence shown here is derived from an EMBL/GenBank/DDBJ whole genome shotgun (WGS) entry which is preliminary data.</text>
</comment>
<organism evidence="2 3">
    <name type="scientific">Crossiella equi</name>
    <dbReference type="NCBI Taxonomy" id="130796"/>
    <lineage>
        <taxon>Bacteria</taxon>
        <taxon>Bacillati</taxon>
        <taxon>Actinomycetota</taxon>
        <taxon>Actinomycetes</taxon>
        <taxon>Pseudonocardiales</taxon>
        <taxon>Pseudonocardiaceae</taxon>
        <taxon>Crossiella</taxon>
    </lineage>
</organism>
<dbReference type="SUPFAM" id="SSF48264">
    <property type="entry name" value="Cytochrome P450"/>
    <property type="match status" value="1"/>
</dbReference>
<dbReference type="Proteomes" id="UP001519363">
    <property type="component" value="Unassembled WGS sequence"/>
</dbReference>
<dbReference type="RefSeq" id="WP_158103677.1">
    <property type="nucleotide sequence ID" value="NZ_JAGIOO010000001.1"/>
</dbReference>
<dbReference type="InterPro" id="IPR036396">
    <property type="entry name" value="Cyt_P450_sf"/>
</dbReference>
<reference evidence="2 3" key="1">
    <citation type="submission" date="2021-03" db="EMBL/GenBank/DDBJ databases">
        <title>Sequencing the genomes of 1000 actinobacteria strains.</title>
        <authorList>
            <person name="Klenk H.-P."/>
        </authorList>
    </citation>
    <scope>NUCLEOTIDE SEQUENCE [LARGE SCALE GENOMIC DNA]</scope>
    <source>
        <strain evidence="2 3">DSM 44580</strain>
    </source>
</reference>
<accession>A0ABS5AAS7</accession>